<proteinExistence type="predicted"/>
<organism evidence="1 2">
    <name type="scientific">Parasitella parasitica</name>
    <dbReference type="NCBI Taxonomy" id="35722"/>
    <lineage>
        <taxon>Eukaryota</taxon>
        <taxon>Fungi</taxon>
        <taxon>Fungi incertae sedis</taxon>
        <taxon>Mucoromycota</taxon>
        <taxon>Mucoromycotina</taxon>
        <taxon>Mucoromycetes</taxon>
        <taxon>Mucorales</taxon>
        <taxon>Mucorineae</taxon>
        <taxon>Mucoraceae</taxon>
        <taxon>Parasitella</taxon>
    </lineage>
</organism>
<dbReference type="AlphaFoldDB" id="A0A0B7N4Z8"/>
<name>A0A0B7N4Z8_9FUNG</name>
<reference evidence="1 2" key="1">
    <citation type="submission" date="2014-09" db="EMBL/GenBank/DDBJ databases">
        <authorList>
            <person name="Ellenberger Sabrina"/>
        </authorList>
    </citation>
    <scope>NUCLEOTIDE SEQUENCE [LARGE SCALE GENOMIC DNA]</scope>
    <source>
        <strain evidence="1 2">CBS 412.66</strain>
    </source>
</reference>
<keyword evidence="2" id="KW-1185">Reference proteome</keyword>
<accession>A0A0B7N4Z8</accession>
<dbReference type="Proteomes" id="UP000054107">
    <property type="component" value="Unassembled WGS sequence"/>
</dbReference>
<gene>
    <name evidence="1" type="primary">PARPA_06396.1 scaffold 22511</name>
</gene>
<dbReference type="EMBL" id="LN727963">
    <property type="protein sequence ID" value="CEP12432.1"/>
    <property type="molecule type" value="Genomic_DNA"/>
</dbReference>
<protein>
    <submittedName>
        <fullName evidence="1">Uncharacterized protein</fullName>
    </submittedName>
</protein>
<sequence length="237" mass="26415">MNCLTSTCTPIAMNIVDPSLSPATFCYASSTTATSSPSVERALLSSPSTSVSEVWRFVLDRTPALFPATAVEESPVVSTGGWDHSFQEVELPGSNWIIEDSKDTENIDWTDEALVASFLKQRQQQIQEDAANSQLFIFNNVQFNNNGNGEWADEIREYYEDSDDAASVISLLAGRYELERWDFFPSPPFSPLNRPVQVPAVTEFINHIDNNSDIDIYSSCVPLCTMLFPNDEVYLSD</sequence>
<evidence type="ECO:0000313" key="2">
    <source>
        <dbReference type="Proteomes" id="UP000054107"/>
    </source>
</evidence>
<evidence type="ECO:0000313" key="1">
    <source>
        <dbReference type="EMBL" id="CEP12432.1"/>
    </source>
</evidence>